<protein>
    <submittedName>
        <fullName evidence="1">Nucleotidyltransferase</fullName>
    </submittedName>
</protein>
<reference evidence="1 2" key="1">
    <citation type="journal article" date="2020" name="Microorganisms">
        <title>Osmotic Adaptation and Compatible Solute Biosynthesis of Phototrophic Bacteria as Revealed from Genome Analyses.</title>
        <authorList>
            <person name="Imhoff J.F."/>
            <person name="Rahn T."/>
            <person name="Kunzel S."/>
            <person name="Keller A."/>
            <person name="Neulinger S.C."/>
        </authorList>
    </citation>
    <scope>NUCLEOTIDE SEQUENCE [LARGE SCALE GENOMIC DNA]</scope>
    <source>
        <strain evidence="1 2">DSM 6210</strain>
    </source>
</reference>
<evidence type="ECO:0000313" key="1">
    <source>
        <dbReference type="EMBL" id="MBK1630056.1"/>
    </source>
</evidence>
<name>A0ABS1CF89_9GAMM</name>
<sequence length="39" mass="4717">MDIGILIEALPLWQEEWMHPERFSNPALIEHIRREGIYL</sequence>
<keyword evidence="2" id="KW-1185">Reference proteome</keyword>
<organism evidence="1 2">
    <name type="scientific">Thiohalocapsa halophila</name>
    <dbReference type="NCBI Taxonomy" id="69359"/>
    <lineage>
        <taxon>Bacteria</taxon>
        <taxon>Pseudomonadati</taxon>
        <taxon>Pseudomonadota</taxon>
        <taxon>Gammaproteobacteria</taxon>
        <taxon>Chromatiales</taxon>
        <taxon>Chromatiaceae</taxon>
        <taxon>Thiohalocapsa</taxon>
    </lineage>
</organism>
<evidence type="ECO:0000313" key="2">
    <source>
        <dbReference type="Proteomes" id="UP000748752"/>
    </source>
</evidence>
<dbReference type="Proteomes" id="UP000748752">
    <property type="component" value="Unassembled WGS sequence"/>
</dbReference>
<accession>A0ABS1CF89</accession>
<dbReference type="EMBL" id="NRRV01000008">
    <property type="protein sequence ID" value="MBK1630056.1"/>
    <property type="molecule type" value="Genomic_DNA"/>
</dbReference>
<comment type="caution">
    <text evidence="1">The sequence shown here is derived from an EMBL/GenBank/DDBJ whole genome shotgun (WGS) entry which is preliminary data.</text>
</comment>
<proteinExistence type="predicted"/>
<gene>
    <name evidence="1" type="ORF">CKO31_04735</name>
</gene>